<accession>A0A0B4N074</accession>
<dbReference type="EMBL" id="KJ631385">
    <property type="protein sequence ID" value="AIF25980.1"/>
    <property type="molecule type" value="Genomic_DNA"/>
</dbReference>
<evidence type="ECO:0000256" key="1">
    <source>
        <dbReference type="SAM" id="MobiDB-lite"/>
    </source>
</evidence>
<name>A0A0B4N074_9BACT</name>
<sequence length="127" mass="13931">MKTRDMKNPARAVDPSGTRELGQEEMREAAGGIWPCRYSKSTYHSVGISTSYHVFAPDIFSFMGRTITHSQANEIVATAKQVSCALNAGNQGVNRAGSYEKNFMAAFNSQLHCKYGITWNGTPGTDF</sequence>
<reference evidence="2" key="1">
    <citation type="submission" date="2014-03" db="EMBL/GenBank/DDBJ databases">
        <title>A sequence of cellulolytic fosmid clone of goat rumen metagenome.</title>
        <authorList>
            <person name="Lee K.-T."/>
            <person name="Kim J.-Y."/>
            <person name="Kim Y.-J."/>
            <person name="Ahn J.-H."/>
            <person name="Park M.-N."/>
            <person name="Kim J.-H."/>
            <person name="Kim T.-H."/>
        </authorList>
    </citation>
    <scope>NUCLEOTIDE SEQUENCE</scope>
</reference>
<feature type="region of interest" description="Disordered" evidence="1">
    <location>
        <begin position="1"/>
        <end position="26"/>
    </location>
</feature>
<dbReference type="AlphaFoldDB" id="A0A0B4N074"/>
<proteinExistence type="predicted"/>
<evidence type="ECO:0000313" key="2">
    <source>
        <dbReference type="EMBL" id="AIF25980.1"/>
    </source>
</evidence>
<protein>
    <submittedName>
        <fullName evidence="2">Uncharacterized protein</fullName>
    </submittedName>
</protein>
<organism evidence="2">
    <name type="scientific">uncultured bacterium Ad_113_F04_contig1</name>
    <dbReference type="NCBI Taxonomy" id="1489295"/>
    <lineage>
        <taxon>Bacteria</taxon>
        <taxon>environmental samples</taxon>
    </lineage>
</organism>